<feature type="compositionally biased region" description="Basic and acidic residues" evidence="1">
    <location>
        <begin position="144"/>
        <end position="158"/>
    </location>
</feature>
<dbReference type="EMBL" id="LFZN01000065">
    <property type="protein sequence ID" value="KXT00911.1"/>
    <property type="molecule type" value="Genomic_DNA"/>
</dbReference>
<reference evidence="2 3" key="1">
    <citation type="submission" date="2015-07" db="EMBL/GenBank/DDBJ databases">
        <title>Comparative genomics of the Sigatoka disease complex on banana suggests a link between parallel evolutionary changes in Pseudocercospora fijiensis and Pseudocercospora eumusae and increased virulence on the banana host.</title>
        <authorList>
            <person name="Chang T.-C."/>
            <person name="Salvucci A."/>
            <person name="Crous P.W."/>
            <person name="Stergiopoulos I."/>
        </authorList>
    </citation>
    <scope>NUCLEOTIDE SEQUENCE [LARGE SCALE GENOMIC DNA]</scope>
    <source>
        <strain evidence="2 3">CBS 114824</strain>
    </source>
</reference>
<dbReference type="Proteomes" id="UP000070133">
    <property type="component" value="Unassembled WGS sequence"/>
</dbReference>
<comment type="caution">
    <text evidence="2">The sequence shown here is derived from an EMBL/GenBank/DDBJ whole genome shotgun (WGS) entry which is preliminary data.</text>
</comment>
<sequence length="215" mass="24199">MPENRNESGKQRVPLSELNPNITNPRRDVLHPELGPMLSLAEAQARPDIKRRGHLRPELGPMLSLSEAQARPDVKRRGFLPTEQRQTTESTQPVFPVPMPKRKPFPTNTQLDSAGGVERLSQIKKKPVSSKFSPNVPDPSQAPGEERGSPIDPSWERSPGKLWRWLEAESKGSIEAWPSYRSPPASEASVDQVWRYLEAETDGVIEAWRRDPFDG</sequence>
<gene>
    <name evidence="2" type="ORF">AC578_5731</name>
</gene>
<evidence type="ECO:0000256" key="1">
    <source>
        <dbReference type="SAM" id="MobiDB-lite"/>
    </source>
</evidence>
<feature type="region of interest" description="Disordered" evidence="1">
    <location>
        <begin position="43"/>
        <end position="158"/>
    </location>
</feature>
<evidence type="ECO:0000313" key="2">
    <source>
        <dbReference type="EMBL" id="KXT00911.1"/>
    </source>
</evidence>
<dbReference type="OrthoDB" id="3647616at2759"/>
<feature type="region of interest" description="Disordered" evidence="1">
    <location>
        <begin position="1"/>
        <end position="31"/>
    </location>
</feature>
<evidence type="ECO:0000313" key="3">
    <source>
        <dbReference type="Proteomes" id="UP000070133"/>
    </source>
</evidence>
<organism evidence="2 3">
    <name type="scientific">Pseudocercospora eumusae</name>
    <dbReference type="NCBI Taxonomy" id="321146"/>
    <lineage>
        <taxon>Eukaryota</taxon>
        <taxon>Fungi</taxon>
        <taxon>Dikarya</taxon>
        <taxon>Ascomycota</taxon>
        <taxon>Pezizomycotina</taxon>
        <taxon>Dothideomycetes</taxon>
        <taxon>Dothideomycetidae</taxon>
        <taxon>Mycosphaerellales</taxon>
        <taxon>Mycosphaerellaceae</taxon>
        <taxon>Pseudocercospora</taxon>
    </lineage>
</organism>
<feature type="compositionally biased region" description="Basic and acidic residues" evidence="1">
    <location>
        <begin position="1"/>
        <end position="10"/>
    </location>
</feature>
<protein>
    <submittedName>
        <fullName evidence="2">Uncharacterized protein</fullName>
    </submittedName>
</protein>
<keyword evidence="3" id="KW-1185">Reference proteome</keyword>
<name>A0A139HEL0_9PEZI</name>
<dbReference type="AlphaFoldDB" id="A0A139HEL0"/>
<feature type="compositionally biased region" description="Polar residues" evidence="1">
    <location>
        <begin position="83"/>
        <end position="93"/>
    </location>
</feature>
<accession>A0A139HEL0</accession>
<proteinExistence type="predicted"/>